<protein>
    <submittedName>
        <fullName evidence="1">Uncharacterized protein</fullName>
    </submittedName>
</protein>
<sequence length="183" mass="21322">MTLIAFLDLEVDPSTQKILDIGCITSNQNQFHKKSSRELEIFINDVAYVCGHNFIAHDFKYLQATLAKVSINQQQVIDTFTPPSEFVLYLTHKDVILDHFITQAKSIRHLLSGDVLYADMYGCKDSKDQYLIKFSKKFKQELLEKIKSGYKIKTAKINFIVLWSKEELQDEFRIILPELYLIH</sequence>
<dbReference type="EMBL" id="JAUDZE010000001">
    <property type="protein sequence ID" value="MDN0013164.1"/>
    <property type="molecule type" value="Genomic_DNA"/>
</dbReference>
<accession>A0ABT7WKF1</accession>
<keyword evidence="2" id="KW-1185">Reference proteome</keyword>
<name>A0ABT7WKF1_9GAMM</name>
<proteinExistence type="predicted"/>
<dbReference type="RefSeq" id="WP_267979428.1">
    <property type="nucleotide sequence ID" value="NZ_JAPQKF010000001.1"/>
</dbReference>
<organism evidence="1 2">
    <name type="scientific">Acinetobacter thutiue</name>
    <dbReference type="NCBI Taxonomy" id="2998078"/>
    <lineage>
        <taxon>Bacteria</taxon>
        <taxon>Pseudomonadati</taxon>
        <taxon>Pseudomonadota</taxon>
        <taxon>Gammaproteobacteria</taxon>
        <taxon>Moraxellales</taxon>
        <taxon>Moraxellaceae</taxon>
        <taxon>Acinetobacter</taxon>
    </lineage>
</organism>
<reference evidence="1" key="1">
    <citation type="submission" date="2023-06" db="EMBL/GenBank/DDBJ databases">
        <title>Two novel species of Acinetobacter isolated from motorbike repairing workshop in Vietnam.</title>
        <authorList>
            <person name="Le N.T.T."/>
        </authorList>
    </citation>
    <scope>NUCLEOTIDE SEQUENCE</scope>
    <source>
        <strain evidence="1">VNH17</strain>
    </source>
</reference>
<evidence type="ECO:0000313" key="2">
    <source>
        <dbReference type="Proteomes" id="UP001168524"/>
    </source>
</evidence>
<comment type="caution">
    <text evidence="1">The sequence shown here is derived from an EMBL/GenBank/DDBJ whole genome shotgun (WGS) entry which is preliminary data.</text>
</comment>
<dbReference type="Proteomes" id="UP001168524">
    <property type="component" value="Unassembled WGS sequence"/>
</dbReference>
<gene>
    <name evidence="1" type="ORF">QTA56_02780</name>
</gene>
<evidence type="ECO:0000313" key="1">
    <source>
        <dbReference type="EMBL" id="MDN0013164.1"/>
    </source>
</evidence>